<dbReference type="InterPro" id="IPR013249">
    <property type="entry name" value="RNA_pol_sigma70_r4_t2"/>
</dbReference>
<dbReference type="AlphaFoldDB" id="A0A512RKV8"/>
<dbReference type="GO" id="GO:0003677">
    <property type="term" value="F:DNA binding"/>
    <property type="evidence" value="ECO:0007669"/>
    <property type="project" value="InterPro"/>
</dbReference>
<feature type="domain" description="RNA polymerase sigma-70 region 2" evidence="5">
    <location>
        <begin position="27"/>
        <end position="92"/>
    </location>
</feature>
<feature type="domain" description="RNA polymerase sigma factor 70 region 4 type 2" evidence="6">
    <location>
        <begin position="125"/>
        <end position="176"/>
    </location>
</feature>
<evidence type="ECO:0000313" key="7">
    <source>
        <dbReference type="EMBL" id="GEP96336.1"/>
    </source>
</evidence>
<dbReference type="OrthoDB" id="665849at2"/>
<protein>
    <submittedName>
        <fullName evidence="7">DNA-directed RNA polymerase sigma-70 factor</fullName>
    </submittedName>
</protein>
<keyword evidence="4" id="KW-0804">Transcription</keyword>
<dbReference type="GO" id="GO:0016987">
    <property type="term" value="F:sigma factor activity"/>
    <property type="evidence" value="ECO:0007669"/>
    <property type="project" value="UniProtKB-KW"/>
</dbReference>
<dbReference type="GO" id="GO:0000428">
    <property type="term" value="C:DNA-directed RNA polymerase complex"/>
    <property type="evidence" value="ECO:0007669"/>
    <property type="project" value="UniProtKB-KW"/>
</dbReference>
<dbReference type="PANTHER" id="PTHR43133:SF46">
    <property type="entry name" value="RNA POLYMERASE SIGMA-70 FACTOR ECF SUBFAMILY"/>
    <property type="match status" value="1"/>
</dbReference>
<dbReference type="NCBIfam" id="TIGR02985">
    <property type="entry name" value="Sig70_bacteroi1"/>
    <property type="match status" value="1"/>
</dbReference>
<organism evidence="7 8">
    <name type="scientific">Chitinophaga cymbidii</name>
    <dbReference type="NCBI Taxonomy" id="1096750"/>
    <lineage>
        <taxon>Bacteria</taxon>
        <taxon>Pseudomonadati</taxon>
        <taxon>Bacteroidota</taxon>
        <taxon>Chitinophagia</taxon>
        <taxon>Chitinophagales</taxon>
        <taxon>Chitinophagaceae</taxon>
        <taxon>Chitinophaga</taxon>
    </lineage>
</organism>
<accession>A0A512RKV8</accession>
<evidence type="ECO:0000313" key="8">
    <source>
        <dbReference type="Proteomes" id="UP000321436"/>
    </source>
</evidence>
<dbReference type="SUPFAM" id="SSF88946">
    <property type="entry name" value="Sigma2 domain of RNA polymerase sigma factors"/>
    <property type="match status" value="1"/>
</dbReference>
<dbReference type="InterPro" id="IPR013325">
    <property type="entry name" value="RNA_pol_sigma_r2"/>
</dbReference>
<name>A0A512RKV8_9BACT</name>
<dbReference type="SUPFAM" id="SSF88659">
    <property type="entry name" value="Sigma3 and sigma4 domains of RNA polymerase sigma factors"/>
    <property type="match status" value="1"/>
</dbReference>
<keyword evidence="8" id="KW-1185">Reference proteome</keyword>
<dbReference type="Gene3D" id="1.10.10.10">
    <property type="entry name" value="Winged helix-like DNA-binding domain superfamily/Winged helix DNA-binding domain"/>
    <property type="match status" value="1"/>
</dbReference>
<evidence type="ECO:0000256" key="4">
    <source>
        <dbReference type="ARBA" id="ARBA00023163"/>
    </source>
</evidence>
<dbReference type="InterPro" id="IPR036388">
    <property type="entry name" value="WH-like_DNA-bd_sf"/>
</dbReference>
<keyword evidence="7" id="KW-0240">DNA-directed RNA polymerase</keyword>
<proteinExistence type="inferred from homology"/>
<sequence length="188" mass="22031">MSGTVKIEEAEWILRFRTGDADAFEWLYNRYAKEMMDFAAGKLVSLEEARDIIHDLLVELWSKRAQVQVDQSLRAYLMQAVRFRVIDHLRRNMLHDSYKSAYNTSDNDVDNSTSQVIAYKDLDNAVTAELDRMPPRAREIYRLSRQQHMSINEIASTLNISSQTVKNQLTTVLKQLRFSLKKMLFFLF</sequence>
<dbReference type="Pfam" id="PF08281">
    <property type="entry name" value="Sigma70_r4_2"/>
    <property type="match status" value="1"/>
</dbReference>
<dbReference type="Proteomes" id="UP000321436">
    <property type="component" value="Unassembled WGS sequence"/>
</dbReference>
<dbReference type="NCBIfam" id="TIGR02937">
    <property type="entry name" value="sigma70-ECF"/>
    <property type="match status" value="1"/>
</dbReference>
<dbReference type="Pfam" id="PF04542">
    <property type="entry name" value="Sigma70_r2"/>
    <property type="match status" value="1"/>
</dbReference>
<reference evidence="7 8" key="1">
    <citation type="submission" date="2019-07" db="EMBL/GenBank/DDBJ databases">
        <title>Whole genome shotgun sequence of Chitinophaga cymbidii NBRC 109752.</title>
        <authorList>
            <person name="Hosoyama A."/>
            <person name="Uohara A."/>
            <person name="Ohji S."/>
            <person name="Ichikawa N."/>
        </authorList>
    </citation>
    <scope>NUCLEOTIDE SEQUENCE [LARGE SCALE GENOMIC DNA]</scope>
    <source>
        <strain evidence="7 8">NBRC 109752</strain>
    </source>
</reference>
<dbReference type="InterPro" id="IPR014284">
    <property type="entry name" value="RNA_pol_sigma-70_dom"/>
</dbReference>
<keyword evidence="3" id="KW-0731">Sigma factor</keyword>
<dbReference type="GO" id="GO:0006352">
    <property type="term" value="P:DNA-templated transcription initiation"/>
    <property type="evidence" value="ECO:0007669"/>
    <property type="project" value="InterPro"/>
</dbReference>
<dbReference type="RefSeq" id="WP_146862185.1">
    <property type="nucleotide sequence ID" value="NZ_BKAU01000002.1"/>
</dbReference>
<dbReference type="Gene3D" id="1.10.1740.10">
    <property type="match status" value="1"/>
</dbReference>
<dbReference type="EMBL" id="BKAU01000002">
    <property type="protein sequence ID" value="GEP96336.1"/>
    <property type="molecule type" value="Genomic_DNA"/>
</dbReference>
<dbReference type="InterPro" id="IPR039425">
    <property type="entry name" value="RNA_pol_sigma-70-like"/>
</dbReference>
<dbReference type="InterPro" id="IPR014327">
    <property type="entry name" value="RNA_pol_sigma70_bacteroid"/>
</dbReference>
<evidence type="ECO:0000256" key="3">
    <source>
        <dbReference type="ARBA" id="ARBA00023082"/>
    </source>
</evidence>
<evidence type="ECO:0000256" key="2">
    <source>
        <dbReference type="ARBA" id="ARBA00023015"/>
    </source>
</evidence>
<comment type="similarity">
    <text evidence="1">Belongs to the sigma-70 factor family. ECF subfamily.</text>
</comment>
<keyword evidence="2" id="KW-0805">Transcription regulation</keyword>
<evidence type="ECO:0000259" key="5">
    <source>
        <dbReference type="Pfam" id="PF04542"/>
    </source>
</evidence>
<dbReference type="PANTHER" id="PTHR43133">
    <property type="entry name" value="RNA POLYMERASE ECF-TYPE SIGMA FACTO"/>
    <property type="match status" value="1"/>
</dbReference>
<evidence type="ECO:0000256" key="1">
    <source>
        <dbReference type="ARBA" id="ARBA00010641"/>
    </source>
</evidence>
<comment type="caution">
    <text evidence="7">The sequence shown here is derived from an EMBL/GenBank/DDBJ whole genome shotgun (WGS) entry which is preliminary data.</text>
</comment>
<dbReference type="InterPro" id="IPR013324">
    <property type="entry name" value="RNA_pol_sigma_r3/r4-like"/>
</dbReference>
<evidence type="ECO:0000259" key="6">
    <source>
        <dbReference type="Pfam" id="PF08281"/>
    </source>
</evidence>
<gene>
    <name evidence="7" type="ORF">CCY01nite_25960</name>
</gene>
<dbReference type="InterPro" id="IPR007627">
    <property type="entry name" value="RNA_pol_sigma70_r2"/>
</dbReference>